<feature type="domain" description="Peptide methionine sulphoxide reductase MsrA" evidence="6">
    <location>
        <begin position="4"/>
        <end position="155"/>
    </location>
</feature>
<sequence>MMEKAIFAGGCFWCMVKPFHKYDGVKQVVSGYTGGHTVNPTYEEVCSNETGHREAIEITFDPSVITYEELVTIFWKQIDPTNPNGQFGDLGDSYKTAIYYMDATQKEIAERSKYELEETGLFKSPIVTDILPASTFYPAEEHHQDYYQKQPFHYERYAYGSGRVPFLQRVWGDKE</sequence>
<dbReference type="AlphaFoldDB" id="A0A8J7KBF1"/>
<feature type="active site" evidence="5">
    <location>
        <position position="11"/>
    </location>
</feature>
<comment type="function">
    <text evidence="5">Has an important function as a repair enzyme for proteins that have been inactivated by oxidation. Catalyzes the reversible oxidation-reduction of methionine sulfoxide in proteins to methionine.</text>
</comment>
<dbReference type="InterPro" id="IPR036509">
    <property type="entry name" value="Met_Sox_Rdtase_MsrA_sf"/>
</dbReference>
<dbReference type="NCBIfam" id="TIGR00401">
    <property type="entry name" value="msrA"/>
    <property type="match status" value="1"/>
</dbReference>
<protein>
    <recommendedName>
        <fullName evidence="5">Peptide methionine sulfoxide reductase MsrA</fullName>
        <shortName evidence="5">Protein-methionine-S-oxide reductase</shortName>
        <ecNumber evidence="5">1.8.4.11</ecNumber>
    </recommendedName>
    <alternativeName>
        <fullName evidence="5">Peptide-methionine (S)-S-oxide reductase</fullName>
        <shortName evidence="5">Peptide Met(O) reductase</shortName>
    </alternativeName>
</protein>
<dbReference type="PANTHER" id="PTHR43774">
    <property type="entry name" value="PEPTIDE METHIONINE SULFOXIDE REDUCTASE"/>
    <property type="match status" value="1"/>
</dbReference>
<dbReference type="Proteomes" id="UP000622653">
    <property type="component" value="Unassembled WGS sequence"/>
</dbReference>
<name>A0A8J7KBF1_9BACL</name>
<evidence type="ECO:0000256" key="3">
    <source>
        <dbReference type="ARBA" id="ARBA00047806"/>
    </source>
</evidence>
<comment type="similarity">
    <text evidence="1 5">Belongs to the MsrA Met sulfoxide reductase family.</text>
</comment>
<accession>A0A8J7KBF1</accession>
<dbReference type="HAMAP" id="MF_01401">
    <property type="entry name" value="MsrA"/>
    <property type="match status" value="1"/>
</dbReference>
<evidence type="ECO:0000256" key="4">
    <source>
        <dbReference type="ARBA" id="ARBA00048782"/>
    </source>
</evidence>
<dbReference type="SUPFAM" id="SSF55068">
    <property type="entry name" value="Peptide methionine sulfoxide reductase"/>
    <property type="match status" value="1"/>
</dbReference>
<comment type="caution">
    <text evidence="7">The sequence shown here is derived from an EMBL/GenBank/DDBJ whole genome shotgun (WGS) entry which is preliminary data.</text>
</comment>
<keyword evidence="2 5" id="KW-0560">Oxidoreductase</keyword>
<comment type="catalytic activity">
    <reaction evidence="3 5">
        <text>L-methionyl-[protein] + [thioredoxin]-disulfide + H2O = L-methionyl-(S)-S-oxide-[protein] + [thioredoxin]-dithiol</text>
        <dbReference type="Rhea" id="RHEA:14217"/>
        <dbReference type="Rhea" id="RHEA-COMP:10698"/>
        <dbReference type="Rhea" id="RHEA-COMP:10700"/>
        <dbReference type="Rhea" id="RHEA-COMP:12313"/>
        <dbReference type="Rhea" id="RHEA-COMP:12315"/>
        <dbReference type="ChEBI" id="CHEBI:15377"/>
        <dbReference type="ChEBI" id="CHEBI:16044"/>
        <dbReference type="ChEBI" id="CHEBI:29950"/>
        <dbReference type="ChEBI" id="CHEBI:44120"/>
        <dbReference type="ChEBI" id="CHEBI:50058"/>
        <dbReference type="EC" id="1.8.4.11"/>
    </reaction>
</comment>
<dbReference type="GO" id="GO:0008113">
    <property type="term" value="F:peptide-methionine (S)-S-oxide reductase activity"/>
    <property type="evidence" value="ECO:0007669"/>
    <property type="project" value="UniProtKB-UniRule"/>
</dbReference>
<dbReference type="EC" id="1.8.4.11" evidence="5"/>
<evidence type="ECO:0000256" key="2">
    <source>
        <dbReference type="ARBA" id="ARBA00023002"/>
    </source>
</evidence>
<dbReference type="Pfam" id="PF01625">
    <property type="entry name" value="PMSR"/>
    <property type="match status" value="1"/>
</dbReference>
<comment type="catalytic activity">
    <reaction evidence="4 5">
        <text>[thioredoxin]-disulfide + L-methionine + H2O = L-methionine (S)-S-oxide + [thioredoxin]-dithiol</text>
        <dbReference type="Rhea" id="RHEA:19993"/>
        <dbReference type="Rhea" id="RHEA-COMP:10698"/>
        <dbReference type="Rhea" id="RHEA-COMP:10700"/>
        <dbReference type="ChEBI" id="CHEBI:15377"/>
        <dbReference type="ChEBI" id="CHEBI:29950"/>
        <dbReference type="ChEBI" id="CHEBI:50058"/>
        <dbReference type="ChEBI" id="CHEBI:57844"/>
        <dbReference type="ChEBI" id="CHEBI:58772"/>
        <dbReference type="EC" id="1.8.4.11"/>
    </reaction>
</comment>
<gene>
    <name evidence="5 7" type="primary">msrA</name>
    <name evidence="7" type="ORF">IRY55_03135</name>
</gene>
<evidence type="ECO:0000313" key="8">
    <source>
        <dbReference type="Proteomes" id="UP000622653"/>
    </source>
</evidence>
<organism evidence="7 8">
    <name type="scientific">Savagea serpentis</name>
    <dbReference type="NCBI Taxonomy" id="2785297"/>
    <lineage>
        <taxon>Bacteria</taxon>
        <taxon>Bacillati</taxon>
        <taxon>Bacillota</taxon>
        <taxon>Bacilli</taxon>
        <taxon>Bacillales</taxon>
        <taxon>Caryophanaceae</taxon>
        <taxon>Savagea</taxon>
    </lineage>
</organism>
<evidence type="ECO:0000259" key="6">
    <source>
        <dbReference type="Pfam" id="PF01625"/>
    </source>
</evidence>
<evidence type="ECO:0000313" key="7">
    <source>
        <dbReference type="EMBL" id="MBF4500347.1"/>
    </source>
</evidence>
<reference evidence="7" key="1">
    <citation type="submission" date="2020-11" db="EMBL/GenBank/DDBJ databases">
        <title>Multidrug resistant novel bacterium Savagea serpentis sp. nov., isolated from the scats of a vine snake (Ahaetulla nasuta).</title>
        <authorList>
            <person name="Venkata Ramana V."/>
            <person name="Vikas Patil S."/>
            <person name="Yogita Lugani V."/>
        </authorList>
    </citation>
    <scope>NUCLEOTIDE SEQUENCE</scope>
    <source>
        <strain evidence="7">SN6</strain>
    </source>
</reference>
<evidence type="ECO:0000256" key="1">
    <source>
        <dbReference type="ARBA" id="ARBA00005591"/>
    </source>
</evidence>
<dbReference type="InterPro" id="IPR002569">
    <property type="entry name" value="Met_Sox_Rdtase_MsrA_dom"/>
</dbReference>
<dbReference type="EMBL" id="JADKPV010000001">
    <property type="protein sequence ID" value="MBF4500347.1"/>
    <property type="molecule type" value="Genomic_DNA"/>
</dbReference>
<evidence type="ECO:0000256" key="5">
    <source>
        <dbReference type="HAMAP-Rule" id="MF_01401"/>
    </source>
</evidence>
<dbReference type="PANTHER" id="PTHR43774:SF1">
    <property type="entry name" value="PEPTIDE METHIONINE SULFOXIDE REDUCTASE MSRA 2"/>
    <property type="match status" value="1"/>
</dbReference>
<keyword evidence="8" id="KW-1185">Reference proteome</keyword>
<dbReference type="Gene3D" id="3.30.1060.10">
    <property type="entry name" value="Peptide methionine sulphoxide reductase MsrA"/>
    <property type="match status" value="1"/>
</dbReference>
<proteinExistence type="inferred from homology"/>